<protein>
    <submittedName>
        <fullName evidence="1">Uncharacterized protein</fullName>
    </submittedName>
</protein>
<dbReference type="AlphaFoldDB" id="A0A6P1CJG8"/>
<dbReference type="Gene3D" id="1.10.260.40">
    <property type="entry name" value="lambda repressor-like DNA-binding domains"/>
    <property type="match status" value="1"/>
</dbReference>
<accession>A0A6P1CJG8</accession>
<proteinExistence type="predicted"/>
<gene>
    <name evidence="1" type="ORF">GXW80_28305</name>
</gene>
<keyword evidence="1" id="KW-0614">Plasmid</keyword>
<geneLocation type="plasmid" evidence="1">
    <name>pA12b</name>
</geneLocation>
<dbReference type="SUPFAM" id="SSF47413">
    <property type="entry name" value="lambda repressor-like DNA-binding domains"/>
    <property type="match status" value="1"/>
</dbReference>
<dbReference type="GO" id="GO:0003677">
    <property type="term" value="F:DNA binding"/>
    <property type="evidence" value="ECO:0007669"/>
    <property type="project" value="InterPro"/>
</dbReference>
<dbReference type="Proteomes" id="UP000471190">
    <property type="component" value="Unassembled WGS sequence"/>
</dbReference>
<dbReference type="InterPro" id="IPR010982">
    <property type="entry name" value="Lambda_DNA-bd_dom_sf"/>
</dbReference>
<evidence type="ECO:0000313" key="2">
    <source>
        <dbReference type="Proteomes" id="UP000471190"/>
    </source>
</evidence>
<organism evidence="1 2">
    <name type="scientific">Rhizobium tropici</name>
    <dbReference type="NCBI Taxonomy" id="398"/>
    <lineage>
        <taxon>Bacteria</taxon>
        <taxon>Pseudomonadati</taxon>
        <taxon>Pseudomonadota</taxon>
        <taxon>Alphaproteobacteria</taxon>
        <taxon>Hyphomicrobiales</taxon>
        <taxon>Rhizobiaceae</taxon>
        <taxon>Rhizobium/Agrobacterium group</taxon>
        <taxon>Rhizobium</taxon>
    </lineage>
</organism>
<sequence>MLNTSHETSLLAEPSSDDRISDRTLGYVTQTARDDVFDMVANACVEAGITRANIARRLGKDPAQVSRLLNTPGNWTIDTIAELLFAIDGSFLRAERHWPQREALSNRRHSTCVTESSGSFGKAEWNSRAPTQNVAKTAAGLGGVHWQK</sequence>
<reference evidence="1 2" key="1">
    <citation type="submission" date="2020-02" db="EMBL/GenBank/DDBJ databases">
        <title>Draft genome sequence of Rhizobium tropici.</title>
        <authorList>
            <person name="Khayi S."/>
            <person name="Jemo M."/>
        </authorList>
    </citation>
    <scope>NUCLEOTIDE SEQUENCE [LARGE SCALE GENOMIC DNA]</scope>
    <source>
        <strain evidence="1 2">A12</strain>
        <plasmid evidence="1">pA12b</plasmid>
    </source>
</reference>
<name>A0A6P1CJG8_RHITR</name>
<comment type="caution">
    <text evidence="1">The sequence shown here is derived from an EMBL/GenBank/DDBJ whole genome shotgun (WGS) entry which is preliminary data.</text>
</comment>
<dbReference type="EMBL" id="JAADZA010000056">
    <property type="protein sequence ID" value="NEV14884.1"/>
    <property type="molecule type" value="Genomic_DNA"/>
</dbReference>
<evidence type="ECO:0000313" key="1">
    <source>
        <dbReference type="EMBL" id="NEV14884.1"/>
    </source>
</evidence>